<name>A0A8H5W5F9_9HYPO</name>
<dbReference type="AlphaFoldDB" id="A0A8H5W5F9"/>
<dbReference type="GeneID" id="59300050"/>
<sequence>MKTIPYLIDPDGDIELVLSEPNSHRIIPKIHSDDYSTHTDLPDSDFDNPPATGPYTVFDELYTKPTTATSTQKLEEDHESREVRMRILSKHLSLVSSTFRDLLLTSNKKDVSAQCSACPSTPCRPFVRVHTIGWDAVALAIVLDAIHGRHAEIPRVINLGLFAHIATVAEYYKCQEFIHIFFSCARQTSKTRVVYDKTVSEWLRCSHFVPSPTLAHTSFPFFFLPNESPLSLFSVISFLALQAPPFLPSPLAPGIIMKSISYVIDPDGDIELVLNEPNTQKIIPDRVLPGDGDAASDLRFLDRFNVPLRGRYEVFDFDTPMIGFGVKFAEEIPDVVRIRVSSKHLTFASKVFSAMLQGPWAEATSSLSSQQSTRQISTSAWDAKAFAIVLDAIHGRVQKIPRYINLVLLARIATIVDYYQCYESLELLSDVWLSDESVLEEDFWLYTDNSLLRLYVAWVFKNDDIFSTEARRALKLSKGLSEFQLNDLPVGGILELVDKTRTELIGKVLKGLDDLLESLRTENECPDRGELNCPSILFDTLMQEGFGWQNDYGPLTAPYCGHSVNTMLGFIEGIPRPSYHPPYNDYGRSRSVEVNADYLHCSCTIQGRMKALVEEVMEDNMSFELPEIQGWGLR</sequence>
<comment type="caution">
    <text evidence="1">The sequence shown here is derived from an EMBL/GenBank/DDBJ whole genome shotgun (WGS) entry which is preliminary data.</text>
</comment>
<protein>
    <recommendedName>
        <fullName evidence="3">BTB domain-containing protein</fullName>
    </recommendedName>
</protein>
<gene>
    <name evidence="1" type="ORF">FTJAE_1667</name>
</gene>
<evidence type="ECO:0000313" key="1">
    <source>
        <dbReference type="EMBL" id="KAF5647611.1"/>
    </source>
</evidence>
<evidence type="ECO:0008006" key="3">
    <source>
        <dbReference type="Google" id="ProtNLM"/>
    </source>
</evidence>
<dbReference type="RefSeq" id="XP_037211235.1">
    <property type="nucleotide sequence ID" value="XM_037347780.1"/>
</dbReference>
<reference evidence="1 2" key="1">
    <citation type="submission" date="2020-05" db="EMBL/GenBank/DDBJ databases">
        <title>Identification and distribution of gene clusters putatively required for synthesis of sphingolipid metabolism inhibitors in phylogenetically diverse species of the filamentous fungus Fusarium.</title>
        <authorList>
            <person name="Kim H.-S."/>
            <person name="Busman M."/>
            <person name="Brown D.W."/>
            <person name="Divon H."/>
            <person name="Uhlig S."/>
            <person name="Proctor R.H."/>
        </authorList>
    </citation>
    <scope>NUCLEOTIDE SEQUENCE [LARGE SCALE GENOMIC DNA]</scope>
    <source>
        <strain evidence="1 2">NRRL 66243</strain>
    </source>
</reference>
<proteinExistence type="predicted"/>
<accession>A0A8H5W5F9</accession>
<keyword evidence="2" id="KW-1185">Reference proteome</keyword>
<dbReference type="EMBL" id="JAAQRI010000030">
    <property type="protein sequence ID" value="KAF5647611.1"/>
    <property type="molecule type" value="Genomic_DNA"/>
</dbReference>
<dbReference type="Proteomes" id="UP000530670">
    <property type="component" value="Unassembled WGS sequence"/>
</dbReference>
<evidence type="ECO:0000313" key="2">
    <source>
        <dbReference type="Proteomes" id="UP000530670"/>
    </source>
</evidence>
<dbReference type="OrthoDB" id="5326346at2759"/>
<organism evidence="1 2">
    <name type="scientific">Fusarium tjaetaba</name>
    <dbReference type="NCBI Taxonomy" id="1567544"/>
    <lineage>
        <taxon>Eukaryota</taxon>
        <taxon>Fungi</taxon>
        <taxon>Dikarya</taxon>
        <taxon>Ascomycota</taxon>
        <taxon>Pezizomycotina</taxon>
        <taxon>Sordariomycetes</taxon>
        <taxon>Hypocreomycetidae</taxon>
        <taxon>Hypocreales</taxon>
        <taxon>Nectriaceae</taxon>
        <taxon>Fusarium</taxon>
        <taxon>Fusarium fujikuroi species complex</taxon>
    </lineage>
</organism>